<evidence type="ECO:0000313" key="3">
    <source>
        <dbReference type="EMBL" id="VEH69914.1"/>
    </source>
</evidence>
<accession>A0A3S5ESM7</accession>
<keyword evidence="4" id="KW-1185">Reference proteome</keyword>
<feature type="signal peptide" evidence="2">
    <location>
        <begin position="1"/>
        <end position="28"/>
    </location>
</feature>
<reference evidence="3 4" key="1">
    <citation type="submission" date="2018-12" db="EMBL/GenBank/DDBJ databases">
        <authorList>
            <consortium name="Pathogen Informatics"/>
        </authorList>
    </citation>
    <scope>NUCLEOTIDE SEQUENCE [LARGE SCALE GENOMIC DNA]</scope>
    <source>
        <strain evidence="3 4">NCTC12967</strain>
    </source>
</reference>
<feature type="compositionally biased region" description="Low complexity" evidence="1">
    <location>
        <begin position="298"/>
        <end position="311"/>
    </location>
</feature>
<dbReference type="Proteomes" id="UP000273044">
    <property type="component" value="Chromosome"/>
</dbReference>
<name>A0A3S5ESM7_9ACTN</name>
<proteinExistence type="predicted"/>
<organism evidence="3 4">
    <name type="scientific">Arachnia propionica</name>
    <dbReference type="NCBI Taxonomy" id="1750"/>
    <lineage>
        <taxon>Bacteria</taxon>
        <taxon>Bacillati</taxon>
        <taxon>Actinomycetota</taxon>
        <taxon>Actinomycetes</taxon>
        <taxon>Propionibacteriales</taxon>
        <taxon>Propionibacteriaceae</taxon>
        <taxon>Arachnia</taxon>
    </lineage>
</organism>
<evidence type="ECO:0000256" key="1">
    <source>
        <dbReference type="SAM" id="MobiDB-lite"/>
    </source>
</evidence>
<feature type="chain" id="PRO_5018555543" description="PKD domain-containing protein" evidence="2">
    <location>
        <begin position="29"/>
        <end position="325"/>
    </location>
</feature>
<feature type="region of interest" description="Disordered" evidence="1">
    <location>
        <begin position="46"/>
        <end position="76"/>
    </location>
</feature>
<gene>
    <name evidence="3" type="ORF">NCTC12967_01194</name>
</gene>
<evidence type="ECO:0008006" key="5">
    <source>
        <dbReference type="Google" id="ProtNLM"/>
    </source>
</evidence>
<evidence type="ECO:0000256" key="2">
    <source>
        <dbReference type="SAM" id="SignalP"/>
    </source>
</evidence>
<feature type="region of interest" description="Disordered" evidence="1">
    <location>
        <begin position="291"/>
        <end position="325"/>
    </location>
</feature>
<sequence length="325" mass="35147">MKRLTIIAVFLIACFLAAAGLSPQSARAEGNVRCAQRQTDGFCKLEIRAPGSGGQPGKPGRPGRPRQDPITRPTTAPTYPGYTPCVGIPCLPLDQQHPPDPCISYTTNGSCASYLPGLPTPTDDPTGPGNTPAPATLARIAMERMDLHAPNIGLWPHPLEELPNGYNYVGWNNWMWIKNPTPNTWGPITKTVTQSGHSITATAAVTHLTWEMGNGDTKTCDKGIEHPEHNTRNEKSPSCGYIYHQTGNYTITATAHWVIVWTGLGQQGTIEMNLTTQAHTKVVEVSAVNIPNDRHHNPTTPTLPVPTSTPTREAPCPTNHNKHGC</sequence>
<evidence type="ECO:0000313" key="4">
    <source>
        <dbReference type="Proteomes" id="UP000273044"/>
    </source>
</evidence>
<dbReference type="AlphaFoldDB" id="A0A3S5ESM7"/>
<protein>
    <recommendedName>
        <fullName evidence="5">PKD domain-containing protein</fullName>
    </recommendedName>
</protein>
<dbReference type="RefSeq" id="WP_073969973.1">
    <property type="nucleotide sequence ID" value="NZ_LR134406.1"/>
</dbReference>
<dbReference type="GeneID" id="64406672"/>
<dbReference type="EMBL" id="LR134406">
    <property type="protein sequence ID" value="VEH69914.1"/>
    <property type="molecule type" value="Genomic_DNA"/>
</dbReference>
<keyword evidence="2" id="KW-0732">Signal</keyword>